<evidence type="ECO:0000256" key="7">
    <source>
        <dbReference type="RuleBase" id="RU363032"/>
    </source>
</evidence>
<feature type="transmembrane region" description="Helical" evidence="7">
    <location>
        <begin position="162"/>
        <end position="190"/>
    </location>
</feature>
<feature type="transmembrane region" description="Helical" evidence="7">
    <location>
        <begin position="280"/>
        <end position="298"/>
    </location>
</feature>
<accession>A0A315ZEX1</accession>
<evidence type="ECO:0000313" key="10">
    <source>
        <dbReference type="Proteomes" id="UP000245535"/>
    </source>
</evidence>
<comment type="similarity">
    <text evidence="7">Belongs to the binding-protein-dependent transport system permease family.</text>
</comment>
<dbReference type="Pfam" id="PF00528">
    <property type="entry name" value="BPD_transp_1"/>
    <property type="match status" value="1"/>
</dbReference>
<proteinExistence type="inferred from homology"/>
<feature type="transmembrane region" description="Helical" evidence="7">
    <location>
        <begin position="12"/>
        <end position="30"/>
    </location>
</feature>
<evidence type="ECO:0000313" key="9">
    <source>
        <dbReference type="EMBL" id="PWJ44105.1"/>
    </source>
</evidence>
<evidence type="ECO:0000256" key="3">
    <source>
        <dbReference type="ARBA" id="ARBA00022475"/>
    </source>
</evidence>
<keyword evidence="6 7" id="KW-0472">Membrane</keyword>
<reference evidence="9 10" key="1">
    <citation type="submission" date="2018-03" db="EMBL/GenBank/DDBJ databases">
        <title>Genomic Encyclopedia of Archaeal and Bacterial Type Strains, Phase II (KMG-II): from individual species to whole genera.</title>
        <authorList>
            <person name="Goeker M."/>
        </authorList>
    </citation>
    <scope>NUCLEOTIDE SEQUENCE [LARGE SCALE GENOMIC DNA]</scope>
    <source>
        <strain evidence="9 10">DSM 28229</strain>
    </source>
</reference>
<dbReference type="GO" id="GO:0055085">
    <property type="term" value="P:transmembrane transport"/>
    <property type="evidence" value="ECO:0007669"/>
    <property type="project" value="InterPro"/>
</dbReference>
<keyword evidence="2 7" id="KW-0813">Transport</keyword>
<evidence type="ECO:0000256" key="2">
    <source>
        <dbReference type="ARBA" id="ARBA00022448"/>
    </source>
</evidence>
<comment type="caution">
    <text evidence="9">The sequence shown here is derived from an EMBL/GenBank/DDBJ whole genome shotgun (WGS) entry which is preliminary data.</text>
</comment>
<evidence type="ECO:0000256" key="1">
    <source>
        <dbReference type="ARBA" id="ARBA00004651"/>
    </source>
</evidence>
<dbReference type="EMBL" id="QGDO01000001">
    <property type="protein sequence ID" value="PWJ44105.1"/>
    <property type="molecule type" value="Genomic_DNA"/>
</dbReference>
<dbReference type="InterPro" id="IPR000515">
    <property type="entry name" value="MetI-like"/>
</dbReference>
<evidence type="ECO:0000256" key="4">
    <source>
        <dbReference type="ARBA" id="ARBA00022692"/>
    </source>
</evidence>
<dbReference type="PANTHER" id="PTHR43163:SF6">
    <property type="entry name" value="DIPEPTIDE TRANSPORT SYSTEM PERMEASE PROTEIN DPPB-RELATED"/>
    <property type="match status" value="1"/>
</dbReference>
<dbReference type="InterPro" id="IPR045621">
    <property type="entry name" value="BPD_transp_1_N"/>
</dbReference>
<dbReference type="Proteomes" id="UP000245535">
    <property type="component" value="Unassembled WGS sequence"/>
</dbReference>
<protein>
    <submittedName>
        <fullName evidence="9">Peptide/nickel transport system permease protein</fullName>
    </submittedName>
</protein>
<dbReference type="Pfam" id="PF19300">
    <property type="entry name" value="BPD_transp_1_N"/>
    <property type="match status" value="1"/>
</dbReference>
<dbReference type="InterPro" id="IPR035906">
    <property type="entry name" value="MetI-like_sf"/>
</dbReference>
<feature type="transmembrane region" description="Helical" evidence="7">
    <location>
        <begin position="318"/>
        <end position="344"/>
    </location>
</feature>
<sequence>MIRFLAKRFVHSFFVLIGIVLVVFSLFQLLPGDPVSMMAGYSTTMSEREEMRKELGLDKPVSVQLVNYLNDLSFISVYEDTPQNEYKYDYQKLFSVNDSQVVLKKPYLGKSFQTNKRVIDVLLEYLPGTILLSLAAMLISTFLGVIFGVLSALNKDSFWDHFFVALSTFGISIPTFVSAIIISITFGYYFGDFTGLSMTGSLYETLPSGKKVMKLQNIILPAITLGIRPLSIITQMTRSSLLEVLNQDYIRTARAKGLGFIKVVFVHALRNALNPVLTTVTGWLASLMAGAFFIEYIFKWKGIGYKTIQAVENMDLPIVMGATIMVGTIFILVNIFVDILYAFLDPRVRIDE</sequence>
<dbReference type="RefSeq" id="WP_109615623.1">
    <property type="nucleotide sequence ID" value="NZ_QGDO01000001.1"/>
</dbReference>
<name>A0A315ZEX1_SEDFL</name>
<keyword evidence="5 7" id="KW-1133">Transmembrane helix</keyword>
<dbReference type="PANTHER" id="PTHR43163">
    <property type="entry name" value="DIPEPTIDE TRANSPORT SYSTEM PERMEASE PROTEIN DPPB-RELATED"/>
    <property type="match status" value="1"/>
</dbReference>
<dbReference type="GO" id="GO:0005886">
    <property type="term" value="C:plasma membrane"/>
    <property type="evidence" value="ECO:0007669"/>
    <property type="project" value="UniProtKB-SubCell"/>
</dbReference>
<keyword evidence="4 7" id="KW-0812">Transmembrane</keyword>
<dbReference type="Gene3D" id="1.10.3720.10">
    <property type="entry name" value="MetI-like"/>
    <property type="match status" value="1"/>
</dbReference>
<dbReference type="OrthoDB" id="24153at2"/>
<dbReference type="SUPFAM" id="SSF161098">
    <property type="entry name" value="MetI-like"/>
    <property type="match status" value="1"/>
</dbReference>
<feature type="domain" description="ABC transmembrane type-1" evidence="8">
    <location>
        <begin position="126"/>
        <end position="341"/>
    </location>
</feature>
<dbReference type="AlphaFoldDB" id="A0A315ZEX1"/>
<evidence type="ECO:0000259" key="8">
    <source>
        <dbReference type="PROSITE" id="PS50928"/>
    </source>
</evidence>
<dbReference type="PROSITE" id="PS50928">
    <property type="entry name" value="ABC_TM1"/>
    <property type="match status" value="1"/>
</dbReference>
<evidence type="ECO:0000256" key="6">
    <source>
        <dbReference type="ARBA" id="ARBA00023136"/>
    </source>
</evidence>
<dbReference type="CDD" id="cd06261">
    <property type="entry name" value="TM_PBP2"/>
    <property type="match status" value="1"/>
</dbReference>
<organism evidence="9 10">
    <name type="scientific">Sediminitomix flava</name>
    <dbReference type="NCBI Taxonomy" id="379075"/>
    <lineage>
        <taxon>Bacteria</taxon>
        <taxon>Pseudomonadati</taxon>
        <taxon>Bacteroidota</taxon>
        <taxon>Cytophagia</taxon>
        <taxon>Cytophagales</taxon>
        <taxon>Flammeovirgaceae</taxon>
        <taxon>Sediminitomix</taxon>
    </lineage>
</organism>
<feature type="transmembrane region" description="Helical" evidence="7">
    <location>
        <begin position="130"/>
        <end position="150"/>
    </location>
</feature>
<gene>
    <name evidence="9" type="ORF">BC781_101455</name>
</gene>
<evidence type="ECO:0000256" key="5">
    <source>
        <dbReference type="ARBA" id="ARBA00022989"/>
    </source>
</evidence>
<comment type="subcellular location">
    <subcellularLocation>
        <location evidence="1 7">Cell membrane</location>
        <topology evidence="1 7">Multi-pass membrane protein</topology>
    </subcellularLocation>
</comment>
<keyword evidence="10" id="KW-1185">Reference proteome</keyword>
<keyword evidence="3" id="KW-1003">Cell membrane</keyword>